<dbReference type="Proteomes" id="UP001177021">
    <property type="component" value="Unassembled WGS sequence"/>
</dbReference>
<keyword evidence="2" id="KW-1185">Reference proteome</keyword>
<gene>
    <name evidence="1" type="ORF">MILVUS5_LOCUS5671</name>
</gene>
<proteinExistence type="predicted"/>
<name>A0ACB0IS69_TRIPR</name>
<evidence type="ECO:0000313" key="1">
    <source>
        <dbReference type="EMBL" id="CAJ2634871.1"/>
    </source>
</evidence>
<organism evidence="1 2">
    <name type="scientific">Trifolium pratense</name>
    <name type="common">Red clover</name>
    <dbReference type="NCBI Taxonomy" id="57577"/>
    <lineage>
        <taxon>Eukaryota</taxon>
        <taxon>Viridiplantae</taxon>
        <taxon>Streptophyta</taxon>
        <taxon>Embryophyta</taxon>
        <taxon>Tracheophyta</taxon>
        <taxon>Spermatophyta</taxon>
        <taxon>Magnoliopsida</taxon>
        <taxon>eudicotyledons</taxon>
        <taxon>Gunneridae</taxon>
        <taxon>Pentapetalae</taxon>
        <taxon>rosids</taxon>
        <taxon>fabids</taxon>
        <taxon>Fabales</taxon>
        <taxon>Fabaceae</taxon>
        <taxon>Papilionoideae</taxon>
        <taxon>50 kb inversion clade</taxon>
        <taxon>NPAAA clade</taxon>
        <taxon>Hologalegina</taxon>
        <taxon>IRL clade</taxon>
        <taxon>Trifolieae</taxon>
        <taxon>Trifolium</taxon>
    </lineage>
</organism>
<evidence type="ECO:0000313" key="2">
    <source>
        <dbReference type="Proteomes" id="UP001177021"/>
    </source>
</evidence>
<comment type="caution">
    <text evidence="1">The sequence shown here is derived from an EMBL/GenBank/DDBJ whole genome shotgun (WGS) entry which is preliminary data.</text>
</comment>
<protein>
    <submittedName>
        <fullName evidence="1">Uncharacterized protein</fullName>
    </submittedName>
</protein>
<dbReference type="EMBL" id="CASHSV030000002">
    <property type="protein sequence ID" value="CAJ2634871.1"/>
    <property type="molecule type" value="Genomic_DNA"/>
</dbReference>
<reference evidence="1" key="1">
    <citation type="submission" date="2023-10" db="EMBL/GenBank/DDBJ databases">
        <authorList>
            <person name="Rodriguez Cubillos JULIANA M."/>
            <person name="De Vega J."/>
        </authorList>
    </citation>
    <scope>NUCLEOTIDE SEQUENCE</scope>
</reference>
<sequence length="732" mass="79901">MSEDQTHKMLNAYIYDYLMKKQLYETAKVFHEEGAVETGIVMDAPGGFLYEWWSVFWELFMAKQGLSNSEQALSYLQFQQNKAEEMRKQEGLESLQFASQSPAQQQQYGAETQVLNSNVVCPINYGSLARSPLHVNGLEDTAIEIMKSYIRGGHPIEDCAFLWNATTALTGGQASGQTFPSAPSILQGNLQQVQNPNRLLLGSTQCMNIDMSAMMRSRAVVSEGSLIGVHGSNQGGSDLTLKGRPFAGHDQLHAEILQKHNLIMSSQYSNQFLQRQQLMLQAQQNSFNPSVSSFDGKRPRLLLNNQIVVPGKDGQSSSVGGSIPNIGTPSQIDFPELLPYMDMETLLKATKSQGGRKQKRKVGSYSGPGNTSGTANTVGPSSGSPSTPSMQTPLPTPQQNDLGSLASTQNQLAGMGHLKSGGSLGENLADAVHKGRVGTGFSLKEIKHGMASSHIVDCCHFSSDGKLLVTGGHDKKASLWCTKSFNLQSTLEEHTQRITDVRFCPSMFCVATSSADKTVKVWDVNNPGHSLRTFTGSTAVMSIDFHPSKDDLICSCDNKEIRYWSIEKGCLVGVYKGGVTLVRFQPGLGKLLAAAANNQILILDAETLRCKFKLQGHKSPVHSLCWHSSGDYLASVSDDMVKIWAVGSDSSGVCVQVLKAHGTDEKFKTCVFHPIFHVVIIGCNESLMLWNFMDRQKMTVPAHEDLVSALAVSDVTELVASVSLDKQFKIWK</sequence>
<accession>A0ACB0IS69</accession>